<evidence type="ECO:0000313" key="4">
    <source>
        <dbReference type="EMBL" id="MBD5780100.1"/>
    </source>
</evidence>
<dbReference type="EMBL" id="JACYFG010000032">
    <property type="protein sequence ID" value="MBD5780100.1"/>
    <property type="molecule type" value="Genomic_DNA"/>
</dbReference>
<feature type="repeat" description="TPR" evidence="3">
    <location>
        <begin position="75"/>
        <end position="108"/>
    </location>
</feature>
<dbReference type="PANTHER" id="PTHR45586:SF14">
    <property type="entry name" value="TETRATRICOPEPTIDE TPR_2 REPEAT PROTEIN"/>
    <property type="match status" value="1"/>
</dbReference>
<evidence type="ECO:0000256" key="2">
    <source>
        <dbReference type="ARBA" id="ARBA00022803"/>
    </source>
</evidence>
<dbReference type="SUPFAM" id="SSF48452">
    <property type="entry name" value="TPR-like"/>
    <property type="match status" value="2"/>
</dbReference>
<evidence type="ECO:0000256" key="3">
    <source>
        <dbReference type="PROSITE-ProRule" id="PRU00339"/>
    </source>
</evidence>
<dbReference type="PROSITE" id="PS50005">
    <property type="entry name" value="TPR"/>
    <property type="match status" value="2"/>
</dbReference>
<dbReference type="Proteomes" id="UP000622317">
    <property type="component" value="Unassembled WGS sequence"/>
</dbReference>
<keyword evidence="1" id="KW-0677">Repeat</keyword>
<protein>
    <submittedName>
        <fullName evidence="4">Tetratricopeptide repeat protein</fullName>
    </submittedName>
</protein>
<dbReference type="RefSeq" id="WP_191617218.1">
    <property type="nucleotide sequence ID" value="NZ_JACYFG010000032.1"/>
</dbReference>
<dbReference type="AlphaFoldDB" id="A0A927F917"/>
<comment type="caution">
    <text evidence="4">The sequence shown here is derived from an EMBL/GenBank/DDBJ whole genome shotgun (WGS) entry which is preliminary data.</text>
</comment>
<dbReference type="InterPro" id="IPR051012">
    <property type="entry name" value="CellSynth/LPSAsmb/PSIAsmb"/>
</dbReference>
<evidence type="ECO:0000313" key="5">
    <source>
        <dbReference type="Proteomes" id="UP000622317"/>
    </source>
</evidence>
<evidence type="ECO:0000256" key="1">
    <source>
        <dbReference type="ARBA" id="ARBA00022737"/>
    </source>
</evidence>
<dbReference type="Pfam" id="PF13432">
    <property type="entry name" value="TPR_16"/>
    <property type="match status" value="3"/>
</dbReference>
<gene>
    <name evidence="4" type="ORF">IEN85_11415</name>
</gene>
<name>A0A927F917_9BACT</name>
<dbReference type="PANTHER" id="PTHR45586">
    <property type="entry name" value="TPR REPEAT-CONTAINING PROTEIN PA4667"/>
    <property type="match status" value="1"/>
</dbReference>
<keyword evidence="2 3" id="KW-0802">TPR repeat</keyword>
<feature type="repeat" description="TPR" evidence="3">
    <location>
        <begin position="326"/>
        <end position="359"/>
    </location>
</feature>
<dbReference type="SMART" id="SM00028">
    <property type="entry name" value="TPR"/>
    <property type="match status" value="8"/>
</dbReference>
<dbReference type="InterPro" id="IPR011990">
    <property type="entry name" value="TPR-like_helical_dom_sf"/>
</dbReference>
<reference evidence="4" key="1">
    <citation type="submission" date="2020-09" db="EMBL/GenBank/DDBJ databases">
        <title>Pelagicoccus enzymogenes sp. nov. with an EPS production, isolated from marine sediment.</title>
        <authorList>
            <person name="Feng X."/>
        </authorList>
    </citation>
    <scope>NUCLEOTIDE SEQUENCE</scope>
    <source>
        <strain evidence="4">NFK12</strain>
    </source>
</reference>
<sequence length="490" mass="54715">MNLFSNRDALIVALAKTYHTNGYLEEAEDLYSLSNDNKASAELLYLLADVRQQKMDFEGYYAALLELEKTGVSYPPALLSLGVRAIRQRRFAEAHFYLERALALEPQSRPIRDAQSRLLQMTGKPELDLVERGNDSLREKVPDPWLDRAYLFSFDLGQLLVKADASAQRGDLELAVEILDRAVAFGEDDWKAHVMRVNVFAKLGRVKDAVSSYQAAIRAGAHEGAALGELSSALLEQGQAMRLLELAEAALERVPDSADLQRLRSLAFREMGNLPRAEASLKRAMQLMPESLEIARDLAALLWERGKRSEAASYFTRLSRQSPLDVQSRTYLAQYYIENGQLEQAESFVTEALEIDSSNARLAELAKGYFIQYSYLEASAGDWVEVERLLELAKGLGPLTLDELKLQARAFRGMGKLEKAIALLRELAANYGDKPEVLMTLAELLEEQGRIEEAVEHYQAAVLRSGQFSAYAALRNAARARLAALSMSNE</sequence>
<keyword evidence="5" id="KW-1185">Reference proteome</keyword>
<proteinExistence type="predicted"/>
<organism evidence="4 5">
    <name type="scientific">Pelagicoccus enzymogenes</name>
    <dbReference type="NCBI Taxonomy" id="2773457"/>
    <lineage>
        <taxon>Bacteria</taxon>
        <taxon>Pseudomonadati</taxon>
        <taxon>Verrucomicrobiota</taxon>
        <taxon>Opitutia</taxon>
        <taxon>Puniceicoccales</taxon>
        <taxon>Pelagicoccaceae</taxon>
        <taxon>Pelagicoccus</taxon>
    </lineage>
</organism>
<dbReference type="Gene3D" id="1.25.40.10">
    <property type="entry name" value="Tetratricopeptide repeat domain"/>
    <property type="match status" value="2"/>
</dbReference>
<dbReference type="InterPro" id="IPR019734">
    <property type="entry name" value="TPR_rpt"/>
</dbReference>
<accession>A0A927F917</accession>